<dbReference type="Gene3D" id="2.60.450.10">
    <property type="entry name" value="Lipopolysaccharide (LPS) transport protein A like domain"/>
    <property type="match status" value="1"/>
</dbReference>
<dbReference type="EMBL" id="MUXU01000017">
    <property type="protein sequence ID" value="OOR92090.1"/>
    <property type="molecule type" value="Genomic_DNA"/>
</dbReference>
<proteinExistence type="predicted"/>
<dbReference type="GO" id="GO:0005886">
    <property type="term" value="C:plasma membrane"/>
    <property type="evidence" value="ECO:0007669"/>
    <property type="project" value="InterPro"/>
</dbReference>
<organism evidence="1 2">
    <name type="scientific">Moraxella caviae</name>
    <dbReference type="NCBI Taxonomy" id="34060"/>
    <lineage>
        <taxon>Bacteria</taxon>
        <taxon>Pseudomonadati</taxon>
        <taxon>Pseudomonadota</taxon>
        <taxon>Gammaproteobacteria</taxon>
        <taxon>Moraxellales</taxon>
        <taxon>Moraxellaceae</taxon>
        <taxon>Moraxella</taxon>
    </lineage>
</organism>
<dbReference type="STRING" id="34060.B0181_02075"/>
<dbReference type="Proteomes" id="UP000190435">
    <property type="component" value="Unassembled WGS sequence"/>
</dbReference>
<evidence type="ECO:0000313" key="2">
    <source>
        <dbReference type="Proteomes" id="UP000190435"/>
    </source>
</evidence>
<comment type="caution">
    <text evidence="1">The sequence shown here is derived from an EMBL/GenBank/DDBJ whole genome shotgun (WGS) entry which is preliminary data.</text>
</comment>
<reference evidence="1 2" key="1">
    <citation type="submission" date="2017-02" db="EMBL/GenBank/DDBJ databases">
        <title>Draft genome sequence of Moraxella caviae CCUG 355 type strain.</title>
        <authorList>
            <person name="Engstrom-Jakobsson H."/>
            <person name="Salva-Serra F."/>
            <person name="Thorell K."/>
            <person name="Gonzales-Siles L."/>
            <person name="Karlsson R."/>
            <person name="Boulund F."/>
            <person name="Engstrand L."/>
            <person name="Moore E."/>
        </authorList>
    </citation>
    <scope>NUCLEOTIDE SEQUENCE [LARGE SCALE GENOMIC DNA]</scope>
    <source>
        <strain evidence="1 2">CCUG 355</strain>
    </source>
</reference>
<evidence type="ECO:0000313" key="1">
    <source>
        <dbReference type="EMBL" id="OOR92090.1"/>
    </source>
</evidence>
<dbReference type="RefSeq" id="WP_078275832.1">
    <property type="nucleotide sequence ID" value="NZ_CAACXO010000006.1"/>
</dbReference>
<dbReference type="GO" id="GO:0015221">
    <property type="term" value="F:lipopolysaccharide transmembrane transporter activity"/>
    <property type="evidence" value="ECO:0007669"/>
    <property type="project" value="InterPro"/>
</dbReference>
<sequence length="191" mass="21074">MNIKILSILGAMALAAGVWFFYKEDVEVAPTVPAKPEVSYEVSEIKAVQTSAETGETEYTLTADSLVQTHSGEDEMVNAAMTWTPPEGETYHISAKRAKLDQETGDLQLADGAVLTRKATQNKPELVITGDVFVGNTKARTVHSDSPVMVMQGEDRFSAQRFSADLQSGEYEFYQIEILYNAAERKDKPLF</sequence>
<keyword evidence="2" id="KW-1185">Reference proteome</keyword>
<dbReference type="AlphaFoldDB" id="A0A1T0A8T8"/>
<dbReference type="InterPro" id="IPR010664">
    <property type="entry name" value="LipoPS_assembly_LptC-rel"/>
</dbReference>
<dbReference type="NCBIfam" id="TIGR04409">
    <property type="entry name" value="LptC_YrbK"/>
    <property type="match status" value="1"/>
</dbReference>
<dbReference type="OrthoDB" id="6647620at2"/>
<accession>A0A1T0A8T8</accession>
<name>A0A1T0A8T8_9GAMM</name>
<gene>
    <name evidence="1" type="ORF">B0181_02075</name>
</gene>
<protein>
    <submittedName>
        <fullName evidence="1">LPS export ABC transporter periplasmic protein LptC</fullName>
    </submittedName>
</protein>
<dbReference type="InterPro" id="IPR026265">
    <property type="entry name" value="LptC"/>
</dbReference>
<dbReference type="Pfam" id="PF06835">
    <property type="entry name" value="LptC"/>
    <property type="match status" value="1"/>
</dbReference>